<dbReference type="InterPro" id="IPR050206">
    <property type="entry name" value="FtsK/SpoIIIE/SftA"/>
</dbReference>
<keyword evidence="5" id="KW-0614">Plasmid</keyword>
<dbReference type="EMBL" id="AP026820">
    <property type="protein sequence ID" value="BDR82578.1"/>
    <property type="molecule type" value="Genomic_DNA"/>
</dbReference>
<dbReference type="PROSITE" id="PS50901">
    <property type="entry name" value="FTSK"/>
    <property type="match status" value="1"/>
</dbReference>
<dbReference type="InterPro" id="IPR027417">
    <property type="entry name" value="P-loop_NTPase"/>
</dbReference>
<dbReference type="PANTHER" id="PTHR22683">
    <property type="entry name" value="SPORULATION PROTEIN RELATED"/>
    <property type="match status" value="1"/>
</dbReference>
<dbReference type="Gene3D" id="3.40.50.300">
    <property type="entry name" value="P-loop containing nucleotide triphosphate hydrolases"/>
    <property type="match status" value="1"/>
</dbReference>
<dbReference type="PANTHER" id="PTHR22683:SF41">
    <property type="entry name" value="DNA TRANSLOCASE FTSK"/>
    <property type="match status" value="1"/>
</dbReference>
<accession>A0ABC8EGW7</accession>
<dbReference type="GO" id="GO:0005524">
    <property type="term" value="F:ATP binding"/>
    <property type="evidence" value="ECO:0007669"/>
    <property type="project" value="UniProtKB-UniRule"/>
</dbReference>
<name>A0ABC8EGW7_CLOTA</name>
<sequence length="397" mass="45638">MITECVLGASALFLYNNRDKLNIRLKWNKICKSKSAFTNKLEKTLKIWSIRRTEYGYMIKIELPYSYTREDLKKDMDIFKEGLRFKSIQLRQEGNIVDMYCIKNYKFKDYNPLKLPGNKLLIGDGLTEPIVVDMNRFPHMLIGGDTGTGKSRILLLILTNLVKYCNNIEVHLLQIRKNDLGVFANCKQVKSNSNTLEEVRDTLKSIDKECFRREKLIDNTKGYYNIEDYNTVAYYKLKYVYAVIEEFSFLNTSRGDTSHDKKLKNECLKYIKNIINVGRSSGVFLITALQKPTNDSIPSDIKAQLCTRVSLRIEDSPAAIVIMGDASPTKLGERELICKTLGTQQGYSYTIGHDIIMENIKDKIIKKENKEENTIVVLEESKGNNVRSILDKLNAIN</sequence>
<reference evidence="5 6" key="1">
    <citation type="submission" date="2022-09" db="EMBL/GenBank/DDBJ databases">
        <title>complete genome sequences of Clostridium tetani str. KHSU-234311-028 isolated from soil.</title>
        <authorList>
            <person name="Sekizuka T."/>
            <person name="Shitada C."/>
            <person name="Takahashi M."/>
            <person name="Kuroda M."/>
        </authorList>
    </citation>
    <scope>NUCLEOTIDE SEQUENCE [LARGE SCALE GENOMIC DNA]</scope>
    <source>
        <strain evidence="5 6">KHSU-234311-028</strain>
        <plasmid evidence="5 6">pKHSU-234311-028-2</plasmid>
    </source>
</reference>
<evidence type="ECO:0000313" key="5">
    <source>
        <dbReference type="EMBL" id="BDR82578.1"/>
    </source>
</evidence>
<dbReference type="Pfam" id="PF01580">
    <property type="entry name" value="FtsK_SpoIIIE"/>
    <property type="match status" value="1"/>
</dbReference>
<evidence type="ECO:0000256" key="2">
    <source>
        <dbReference type="ARBA" id="ARBA00022840"/>
    </source>
</evidence>
<keyword evidence="2 3" id="KW-0067">ATP-binding</keyword>
<dbReference type="SUPFAM" id="SSF52540">
    <property type="entry name" value="P-loop containing nucleoside triphosphate hydrolases"/>
    <property type="match status" value="1"/>
</dbReference>
<gene>
    <name evidence="5" type="ORF">K234311028_p20610</name>
</gene>
<dbReference type="GO" id="GO:0016020">
    <property type="term" value="C:membrane"/>
    <property type="evidence" value="ECO:0007669"/>
    <property type="project" value="UniProtKB-SubCell"/>
</dbReference>
<keyword evidence="1 3" id="KW-0547">Nucleotide-binding</keyword>
<organism evidence="5 6">
    <name type="scientific">Clostridium tetani</name>
    <dbReference type="NCBI Taxonomy" id="1513"/>
    <lineage>
        <taxon>Bacteria</taxon>
        <taxon>Bacillati</taxon>
        <taxon>Bacillota</taxon>
        <taxon>Clostridia</taxon>
        <taxon>Eubacteriales</taxon>
        <taxon>Clostridiaceae</taxon>
        <taxon>Clostridium</taxon>
    </lineage>
</organism>
<feature type="domain" description="FtsK" evidence="4">
    <location>
        <begin position="127"/>
        <end position="320"/>
    </location>
</feature>
<evidence type="ECO:0000313" key="6">
    <source>
        <dbReference type="Proteomes" id="UP001321763"/>
    </source>
</evidence>
<feature type="binding site" evidence="3">
    <location>
        <begin position="144"/>
        <end position="151"/>
    </location>
    <ligand>
        <name>ATP</name>
        <dbReference type="ChEBI" id="CHEBI:30616"/>
    </ligand>
</feature>
<evidence type="ECO:0000259" key="4">
    <source>
        <dbReference type="PROSITE" id="PS50901"/>
    </source>
</evidence>
<evidence type="ECO:0000256" key="1">
    <source>
        <dbReference type="ARBA" id="ARBA00022741"/>
    </source>
</evidence>
<geneLocation type="plasmid" evidence="5 6">
    <name>pKHSU-234311-028-2</name>
</geneLocation>
<dbReference type="InterPro" id="IPR002543">
    <property type="entry name" value="FtsK_dom"/>
</dbReference>
<dbReference type="RefSeq" id="WP_317725101.1">
    <property type="nucleotide sequence ID" value="NZ_AP026820.1"/>
</dbReference>
<dbReference type="Proteomes" id="UP001321763">
    <property type="component" value="Plasmid pKHSU-234311-028-2"/>
</dbReference>
<dbReference type="AlphaFoldDB" id="A0ABC8EGW7"/>
<evidence type="ECO:0000256" key="3">
    <source>
        <dbReference type="PROSITE-ProRule" id="PRU00289"/>
    </source>
</evidence>
<protein>
    <recommendedName>
        <fullName evidence="4">FtsK domain-containing protein</fullName>
    </recommendedName>
</protein>
<proteinExistence type="predicted"/>